<accession>A0A8S9XM98</accession>
<keyword evidence="1" id="KW-0479">Metal-binding</keyword>
<dbReference type="GO" id="GO:0008270">
    <property type="term" value="F:zinc ion binding"/>
    <property type="evidence" value="ECO:0007669"/>
    <property type="project" value="UniProtKB-KW"/>
</dbReference>
<organism evidence="4 5">
    <name type="scientific">Apolygus lucorum</name>
    <name type="common">Small green plant bug</name>
    <name type="synonym">Lygocoris lucorum</name>
    <dbReference type="NCBI Taxonomy" id="248454"/>
    <lineage>
        <taxon>Eukaryota</taxon>
        <taxon>Metazoa</taxon>
        <taxon>Ecdysozoa</taxon>
        <taxon>Arthropoda</taxon>
        <taxon>Hexapoda</taxon>
        <taxon>Insecta</taxon>
        <taxon>Pterygota</taxon>
        <taxon>Neoptera</taxon>
        <taxon>Paraneoptera</taxon>
        <taxon>Hemiptera</taxon>
        <taxon>Heteroptera</taxon>
        <taxon>Panheteroptera</taxon>
        <taxon>Cimicomorpha</taxon>
        <taxon>Miridae</taxon>
        <taxon>Mirini</taxon>
        <taxon>Apolygus</taxon>
    </lineage>
</organism>
<sequence length="504" mass="55404">MDVGAEALSSQPGSASGSQIPLVAEYQAKHGKFEGGGGKKRRRDDSPQQQVENHMKSILSCIDEVVTFLHAPESKINKVKAQSLSALLHEACSSASELNTLASYYAGRYSGVREILEDHLNRMSAEPVGDHMQDQGRPSYSPILRAVEEVKRGVYEASPVVSAVNEMEKRYNEQSRQIGQFLEQQKRTYGEVMKGGRAAADDEWTKVGRKGRALDFQPRTSTAPTATRTPAKPKDISQVRADIRARIRQRGGPTPARDSSAIVITGTADGEDIMKKLSAGMNPKDLGLEIASSRSIRGGGVVIEVKGSVDLKNLMENEKVKDMGLTIKEAPSKRPRILIHGVPSSLEAGELEKEFWEDNCQDIGDAEKADGFKPIHKAGPKSQSETKWVVQVSQAVRRSLIQEGRVRLGWLVCRAVDHISVSRCYKCHKFGHVARGCGRDEICGWCAEKGHGYRDCTKRSQPACCTNCQDAGRPKEHDAGSLECPSYRIAMENQVRLTDYGKDD</sequence>
<gene>
    <name evidence="4" type="ORF">GE061_013252</name>
</gene>
<name>A0A8S9XM98_APOLU</name>
<keyword evidence="1" id="KW-0863">Zinc-finger</keyword>
<feature type="compositionally biased region" description="Polar residues" evidence="2">
    <location>
        <begin position="8"/>
        <end position="19"/>
    </location>
</feature>
<dbReference type="Proteomes" id="UP000466442">
    <property type="component" value="Linkage Group LG5"/>
</dbReference>
<dbReference type="Gene3D" id="4.10.60.10">
    <property type="entry name" value="Zinc finger, CCHC-type"/>
    <property type="match status" value="1"/>
</dbReference>
<dbReference type="InterPro" id="IPR001878">
    <property type="entry name" value="Znf_CCHC"/>
</dbReference>
<dbReference type="OrthoDB" id="6630973at2759"/>
<keyword evidence="5" id="KW-1185">Reference proteome</keyword>
<dbReference type="AlphaFoldDB" id="A0A8S9XM98"/>
<feature type="region of interest" description="Disordered" evidence="2">
    <location>
        <begin position="1"/>
        <end position="51"/>
    </location>
</feature>
<evidence type="ECO:0000313" key="4">
    <source>
        <dbReference type="EMBL" id="KAF6210150.1"/>
    </source>
</evidence>
<dbReference type="EMBL" id="WIXP02000005">
    <property type="protein sequence ID" value="KAF6210150.1"/>
    <property type="molecule type" value="Genomic_DNA"/>
</dbReference>
<dbReference type="SUPFAM" id="SSF57756">
    <property type="entry name" value="Retrovirus zinc finger-like domains"/>
    <property type="match status" value="1"/>
</dbReference>
<evidence type="ECO:0000313" key="5">
    <source>
        <dbReference type="Proteomes" id="UP000466442"/>
    </source>
</evidence>
<feature type="domain" description="CCHC-type" evidence="3">
    <location>
        <begin position="423"/>
        <end position="437"/>
    </location>
</feature>
<proteinExistence type="predicted"/>
<evidence type="ECO:0000256" key="1">
    <source>
        <dbReference type="PROSITE-ProRule" id="PRU00047"/>
    </source>
</evidence>
<dbReference type="GO" id="GO:0003676">
    <property type="term" value="F:nucleic acid binding"/>
    <property type="evidence" value="ECO:0007669"/>
    <property type="project" value="InterPro"/>
</dbReference>
<dbReference type="InterPro" id="IPR036875">
    <property type="entry name" value="Znf_CCHC_sf"/>
</dbReference>
<evidence type="ECO:0000259" key="3">
    <source>
        <dbReference type="PROSITE" id="PS50158"/>
    </source>
</evidence>
<comment type="caution">
    <text evidence="4">The sequence shown here is derived from an EMBL/GenBank/DDBJ whole genome shotgun (WGS) entry which is preliminary data.</text>
</comment>
<dbReference type="PROSITE" id="PS50158">
    <property type="entry name" value="ZF_CCHC"/>
    <property type="match status" value="1"/>
</dbReference>
<keyword evidence="1" id="KW-0862">Zinc</keyword>
<evidence type="ECO:0000256" key="2">
    <source>
        <dbReference type="SAM" id="MobiDB-lite"/>
    </source>
</evidence>
<reference evidence="4" key="1">
    <citation type="journal article" date="2021" name="Mol. Ecol. Resour.">
        <title>Apolygus lucorum genome provides insights into omnivorousness and mesophyll feeding.</title>
        <authorList>
            <person name="Liu Y."/>
            <person name="Liu H."/>
            <person name="Wang H."/>
            <person name="Huang T."/>
            <person name="Liu B."/>
            <person name="Yang B."/>
            <person name="Yin L."/>
            <person name="Li B."/>
            <person name="Zhang Y."/>
            <person name="Zhang S."/>
            <person name="Jiang F."/>
            <person name="Zhang X."/>
            <person name="Ren Y."/>
            <person name="Wang B."/>
            <person name="Wang S."/>
            <person name="Lu Y."/>
            <person name="Wu K."/>
            <person name="Fan W."/>
            <person name="Wang G."/>
        </authorList>
    </citation>
    <scope>NUCLEOTIDE SEQUENCE</scope>
    <source>
        <strain evidence="4">12Hb</strain>
    </source>
</reference>
<protein>
    <recommendedName>
        <fullName evidence="3">CCHC-type domain-containing protein</fullName>
    </recommendedName>
</protein>